<gene>
    <name evidence="6" type="ORF">GCM10009613_17070</name>
</gene>
<dbReference type="SUPFAM" id="SSF88713">
    <property type="entry name" value="Glycoside hydrolase/deacetylase"/>
    <property type="match status" value="1"/>
</dbReference>
<accession>A0ABN1XME2</accession>
<dbReference type="RefSeq" id="WP_344020168.1">
    <property type="nucleotide sequence ID" value="NZ_BAAAJK010000006.1"/>
</dbReference>
<dbReference type="Proteomes" id="UP001501414">
    <property type="component" value="Unassembled WGS sequence"/>
</dbReference>
<evidence type="ECO:0000256" key="1">
    <source>
        <dbReference type="ARBA" id="ARBA00001946"/>
    </source>
</evidence>
<keyword evidence="5" id="KW-0119">Carbohydrate metabolism</keyword>
<keyword evidence="4" id="KW-0460">Magnesium</keyword>
<sequence length="298" mass="32534">MTGRLSSELLGFGPADRVLLVNADDLGMHPAINEAVFAGLADGIVRSTSLMTVCPGTEQALAMLRRRADTPAGVHLTLVRDRPGDDWRPTAPVERVASLVDATGRFPEQTSPSWSVRDLRIEHVEIEFRAQLASVLRTEVRPTHLDFHCLADGGRHDILDVATGLAAEHGLAVRIWLEPGLGRARAAGLPVVDHPFLDSFGIRPGGKADHYERLLRELPAGLTEWAVHPAVRGTGTAEASGSRVRTGDHDFLVSPRARRVIDEEGIELIGYDALQPVWRRRRDGVQRRAAAGRPQSRP</sequence>
<name>A0ABN1XME2_9PSEU</name>
<protein>
    <submittedName>
        <fullName evidence="6">Carbohydrate deacetylase</fullName>
    </submittedName>
</protein>
<keyword evidence="7" id="KW-1185">Reference proteome</keyword>
<dbReference type="Pfam" id="PF04794">
    <property type="entry name" value="YdjC"/>
    <property type="match status" value="1"/>
</dbReference>
<evidence type="ECO:0000256" key="3">
    <source>
        <dbReference type="ARBA" id="ARBA00022801"/>
    </source>
</evidence>
<evidence type="ECO:0000256" key="4">
    <source>
        <dbReference type="ARBA" id="ARBA00022842"/>
    </source>
</evidence>
<dbReference type="PANTHER" id="PTHR31609:SF1">
    <property type="entry name" value="CARBOHYDRATE DEACETYLASE"/>
    <property type="match status" value="1"/>
</dbReference>
<evidence type="ECO:0000256" key="2">
    <source>
        <dbReference type="ARBA" id="ARBA00022723"/>
    </source>
</evidence>
<dbReference type="Gene3D" id="3.20.20.370">
    <property type="entry name" value="Glycoside hydrolase/deacetylase"/>
    <property type="match status" value="1"/>
</dbReference>
<dbReference type="PANTHER" id="PTHR31609">
    <property type="entry name" value="YDJC DEACETYLASE FAMILY MEMBER"/>
    <property type="match status" value="1"/>
</dbReference>
<dbReference type="EMBL" id="BAAAJK010000006">
    <property type="protein sequence ID" value="GAA1385152.1"/>
    <property type="molecule type" value="Genomic_DNA"/>
</dbReference>
<evidence type="ECO:0000313" key="6">
    <source>
        <dbReference type="EMBL" id="GAA1385152.1"/>
    </source>
</evidence>
<organism evidence="6 7">
    <name type="scientific">Pseudonocardia kongjuensis</name>
    <dbReference type="NCBI Taxonomy" id="102227"/>
    <lineage>
        <taxon>Bacteria</taxon>
        <taxon>Bacillati</taxon>
        <taxon>Actinomycetota</taxon>
        <taxon>Actinomycetes</taxon>
        <taxon>Pseudonocardiales</taxon>
        <taxon>Pseudonocardiaceae</taxon>
        <taxon>Pseudonocardia</taxon>
    </lineage>
</organism>
<keyword evidence="3" id="KW-0378">Hydrolase</keyword>
<evidence type="ECO:0000256" key="5">
    <source>
        <dbReference type="ARBA" id="ARBA00023277"/>
    </source>
</evidence>
<comment type="cofactor">
    <cofactor evidence="1">
        <name>Mg(2+)</name>
        <dbReference type="ChEBI" id="CHEBI:18420"/>
    </cofactor>
</comment>
<keyword evidence="2" id="KW-0479">Metal-binding</keyword>
<proteinExistence type="predicted"/>
<evidence type="ECO:0000313" key="7">
    <source>
        <dbReference type="Proteomes" id="UP001501414"/>
    </source>
</evidence>
<reference evidence="6 7" key="1">
    <citation type="journal article" date="2019" name="Int. J. Syst. Evol. Microbiol.">
        <title>The Global Catalogue of Microorganisms (GCM) 10K type strain sequencing project: providing services to taxonomists for standard genome sequencing and annotation.</title>
        <authorList>
            <consortium name="The Broad Institute Genomics Platform"/>
            <consortium name="The Broad Institute Genome Sequencing Center for Infectious Disease"/>
            <person name="Wu L."/>
            <person name="Ma J."/>
        </authorList>
    </citation>
    <scope>NUCLEOTIDE SEQUENCE [LARGE SCALE GENOMIC DNA]</scope>
    <source>
        <strain evidence="6 7">JCM 11896</strain>
    </source>
</reference>
<comment type="caution">
    <text evidence="6">The sequence shown here is derived from an EMBL/GenBank/DDBJ whole genome shotgun (WGS) entry which is preliminary data.</text>
</comment>
<dbReference type="InterPro" id="IPR006879">
    <property type="entry name" value="YdjC-like"/>
</dbReference>
<dbReference type="InterPro" id="IPR011330">
    <property type="entry name" value="Glyco_hydro/deAcase_b/a-brl"/>
</dbReference>